<evidence type="ECO:0008006" key="10">
    <source>
        <dbReference type="Google" id="ProtNLM"/>
    </source>
</evidence>
<name>A0ABP7NDW8_9ACTN</name>
<dbReference type="PANTHER" id="PTHR43133">
    <property type="entry name" value="RNA POLYMERASE ECF-TYPE SIGMA FACTO"/>
    <property type="match status" value="1"/>
</dbReference>
<accession>A0ABP7NDW8</accession>
<dbReference type="Pfam" id="PF04542">
    <property type="entry name" value="Sigma70_r2"/>
    <property type="match status" value="1"/>
</dbReference>
<reference evidence="9" key="1">
    <citation type="journal article" date="2019" name="Int. J. Syst. Evol. Microbiol.">
        <title>The Global Catalogue of Microorganisms (GCM) 10K type strain sequencing project: providing services to taxonomists for standard genome sequencing and annotation.</title>
        <authorList>
            <consortium name="The Broad Institute Genomics Platform"/>
            <consortium name="The Broad Institute Genome Sequencing Center for Infectious Disease"/>
            <person name="Wu L."/>
            <person name="Ma J."/>
        </authorList>
    </citation>
    <scope>NUCLEOTIDE SEQUENCE [LARGE SCALE GENOMIC DNA]</scope>
    <source>
        <strain evidence="9">JCM 16956</strain>
    </source>
</reference>
<evidence type="ECO:0000259" key="7">
    <source>
        <dbReference type="Pfam" id="PF08281"/>
    </source>
</evidence>
<comment type="caution">
    <text evidence="8">The sequence shown here is derived from an EMBL/GenBank/DDBJ whole genome shotgun (WGS) entry which is preliminary data.</text>
</comment>
<feature type="compositionally biased region" description="Low complexity" evidence="5">
    <location>
        <begin position="17"/>
        <end position="27"/>
    </location>
</feature>
<keyword evidence="9" id="KW-1185">Reference proteome</keyword>
<dbReference type="Gene3D" id="1.10.10.10">
    <property type="entry name" value="Winged helix-like DNA-binding domain superfamily/Winged helix DNA-binding domain"/>
    <property type="match status" value="1"/>
</dbReference>
<dbReference type="InterPro" id="IPR013325">
    <property type="entry name" value="RNA_pol_sigma_r2"/>
</dbReference>
<feature type="compositionally biased region" description="Pro residues" evidence="5">
    <location>
        <begin position="42"/>
        <end position="58"/>
    </location>
</feature>
<protein>
    <recommendedName>
        <fullName evidence="10">RNA polymerase subunit sigma-24</fullName>
    </recommendedName>
</protein>
<comment type="similarity">
    <text evidence="1">Belongs to the sigma-70 factor family. ECF subfamily.</text>
</comment>
<dbReference type="InterPro" id="IPR036388">
    <property type="entry name" value="WH-like_DNA-bd_sf"/>
</dbReference>
<evidence type="ECO:0000256" key="2">
    <source>
        <dbReference type="ARBA" id="ARBA00023015"/>
    </source>
</evidence>
<feature type="domain" description="RNA polymerase sigma factor 70 region 4 type 2" evidence="7">
    <location>
        <begin position="185"/>
        <end position="236"/>
    </location>
</feature>
<dbReference type="InterPro" id="IPR007627">
    <property type="entry name" value="RNA_pol_sigma70_r2"/>
</dbReference>
<dbReference type="InterPro" id="IPR014284">
    <property type="entry name" value="RNA_pol_sigma-70_dom"/>
</dbReference>
<dbReference type="NCBIfam" id="TIGR02937">
    <property type="entry name" value="sigma70-ECF"/>
    <property type="match status" value="1"/>
</dbReference>
<gene>
    <name evidence="8" type="ORF">GCM10022244_59930</name>
</gene>
<dbReference type="InterPro" id="IPR039425">
    <property type="entry name" value="RNA_pol_sigma-70-like"/>
</dbReference>
<feature type="region of interest" description="Disordered" evidence="5">
    <location>
        <begin position="1"/>
        <end position="63"/>
    </location>
</feature>
<dbReference type="Proteomes" id="UP001501000">
    <property type="component" value="Unassembled WGS sequence"/>
</dbReference>
<sequence length="252" mass="26232">MRPSGGGPRRGDEAEARAGVSGADGSAGPPGGGGERTAAGPPASPNRNPSPSPSPSPEHPLGEPAEDAALLRAVARGDSDALAVLYDRHAGWLYARLARRCPDEEVVREVLQDTFLTVWRSAGGHRGRGEAGGWLWVIAARRLVDARRAQARAARGERPAAAPPEPAVAAPSAEERVLSGLEYGEVGAALDRISPELAEVLRATVVDGLTTRETARLLGIPEGTVKTRARRARRELRAVLGPYPLGPVGGTA</sequence>
<dbReference type="Pfam" id="PF08281">
    <property type="entry name" value="Sigma70_r4_2"/>
    <property type="match status" value="1"/>
</dbReference>
<dbReference type="SUPFAM" id="SSF88946">
    <property type="entry name" value="Sigma2 domain of RNA polymerase sigma factors"/>
    <property type="match status" value="1"/>
</dbReference>
<proteinExistence type="inferred from homology"/>
<dbReference type="Gene3D" id="1.10.1740.10">
    <property type="match status" value="1"/>
</dbReference>
<dbReference type="InterPro" id="IPR013324">
    <property type="entry name" value="RNA_pol_sigma_r3/r4-like"/>
</dbReference>
<dbReference type="EMBL" id="BAABAJ010000040">
    <property type="protein sequence ID" value="GAA3944363.1"/>
    <property type="molecule type" value="Genomic_DNA"/>
</dbReference>
<keyword evidence="3" id="KW-0731">Sigma factor</keyword>
<feature type="domain" description="RNA polymerase sigma-70 region 2" evidence="6">
    <location>
        <begin position="85"/>
        <end position="152"/>
    </location>
</feature>
<keyword evidence="4" id="KW-0804">Transcription</keyword>
<evidence type="ECO:0000256" key="4">
    <source>
        <dbReference type="ARBA" id="ARBA00023163"/>
    </source>
</evidence>
<evidence type="ECO:0000256" key="5">
    <source>
        <dbReference type="SAM" id="MobiDB-lite"/>
    </source>
</evidence>
<dbReference type="SUPFAM" id="SSF88659">
    <property type="entry name" value="Sigma3 and sigma4 domains of RNA polymerase sigma factors"/>
    <property type="match status" value="1"/>
</dbReference>
<evidence type="ECO:0000259" key="6">
    <source>
        <dbReference type="Pfam" id="PF04542"/>
    </source>
</evidence>
<evidence type="ECO:0000256" key="1">
    <source>
        <dbReference type="ARBA" id="ARBA00010641"/>
    </source>
</evidence>
<dbReference type="InterPro" id="IPR013249">
    <property type="entry name" value="RNA_pol_sigma70_r4_t2"/>
</dbReference>
<keyword evidence="2" id="KW-0805">Transcription regulation</keyword>
<evidence type="ECO:0000313" key="8">
    <source>
        <dbReference type="EMBL" id="GAA3944363.1"/>
    </source>
</evidence>
<evidence type="ECO:0000313" key="9">
    <source>
        <dbReference type="Proteomes" id="UP001501000"/>
    </source>
</evidence>
<evidence type="ECO:0000256" key="3">
    <source>
        <dbReference type="ARBA" id="ARBA00023082"/>
    </source>
</evidence>
<organism evidence="8 9">
    <name type="scientific">Streptomyces gulbargensis</name>
    <dbReference type="NCBI Taxonomy" id="364901"/>
    <lineage>
        <taxon>Bacteria</taxon>
        <taxon>Bacillati</taxon>
        <taxon>Actinomycetota</taxon>
        <taxon>Actinomycetes</taxon>
        <taxon>Kitasatosporales</taxon>
        <taxon>Streptomycetaceae</taxon>
        <taxon>Streptomyces</taxon>
    </lineage>
</organism>
<dbReference type="PANTHER" id="PTHR43133:SF46">
    <property type="entry name" value="RNA POLYMERASE SIGMA-70 FACTOR ECF SUBFAMILY"/>
    <property type="match status" value="1"/>
</dbReference>